<sequence length="81" mass="8992">MCTVAYHAHITIAHTASYGALWDRIAIRKITGEHNTAVRVQTTLQKIMMCRTNNHGCALLHSMRISLLPTQLAMVLTYGIG</sequence>
<protein>
    <submittedName>
        <fullName evidence="1">Uncharacterized protein</fullName>
    </submittedName>
</protein>
<evidence type="ECO:0000313" key="2">
    <source>
        <dbReference type="Proteomes" id="UP000053801"/>
    </source>
</evidence>
<gene>
    <name evidence="1" type="ORF">P029_02015</name>
</gene>
<name>A0A161IQK3_ANAPH</name>
<dbReference type="Proteomes" id="UP000053801">
    <property type="component" value="Chromosome"/>
</dbReference>
<dbReference type="AlphaFoldDB" id="A0A161IQK3"/>
<evidence type="ECO:0000313" key="1">
    <source>
        <dbReference type="EMBL" id="ANC34168.1"/>
    </source>
</evidence>
<reference evidence="1 2" key="2">
    <citation type="journal article" date="2014" name="Pathogens">
        <title>Comparative Genomics Identifies a Potential Marker of Human-Virulent Anaplasma phagocytophilum.</title>
        <authorList>
            <person name="Al-Khedery B."/>
            <person name="Barbet A.F."/>
        </authorList>
    </citation>
    <scope>NUCLEOTIDE SEQUENCE [LARGE SCALE GENOMIC DNA]</scope>
    <source>
        <strain evidence="1 2">Norway variant2</strain>
    </source>
</reference>
<organism evidence="1 2">
    <name type="scientific">Anaplasma phagocytophilum str. Norway variant2</name>
    <dbReference type="NCBI Taxonomy" id="1392507"/>
    <lineage>
        <taxon>Bacteria</taxon>
        <taxon>Pseudomonadati</taxon>
        <taxon>Pseudomonadota</taxon>
        <taxon>Alphaproteobacteria</taxon>
        <taxon>Rickettsiales</taxon>
        <taxon>Anaplasmataceae</taxon>
        <taxon>Anaplasma</taxon>
        <taxon>phagocytophilum group</taxon>
    </lineage>
</organism>
<proteinExistence type="predicted"/>
<accession>A0A161IQK3</accession>
<reference evidence="1 2" key="1">
    <citation type="journal article" date="2013" name="Pathogens">
        <title>An Emerging Tick-Borne Disease of Humans Is Caused by a Subset of Strains with Conserved Genome Structure.</title>
        <authorList>
            <person name="Barbet A.F."/>
            <person name="Al-Khedery B."/>
            <person name="Stuen S."/>
            <person name="Granquist E.G."/>
            <person name="Felsheim R.F."/>
            <person name="Munderloh U.G."/>
        </authorList>
    </citation>
    <scope>NUCLEOTIDE SEQUENCE [LARGE SCALE GENOMIC DNA]</scope>
    <source>
        <strain evidence="1 2">Norway variant2</strain>
    </source>
</reference>
<dbReference type="EMBL" id="CP015376">
    <property type="protein sequence ID" value="ANC34168.1"/>
    <property type="molecule type" value="Genomic_DNA"/>
</dbReference>